<dbReference type="InterPro" id="IPR006008">
    <property type="entry name" value="YciB"/>
</dbReference>
<dbReference type="EMBL" id="CP029077">
    <property type="protein sequence ID" value="QED23101.1"/>
    <property type="molecule type" value="Genomic_DNA"/>
</dbReference>
<name>A0A5B8XFN9_9RICK</name>
<feature type="transmembrane region" description="Helical" evidence="1">
    <location>
        <begin position="54"/>
        <end position="72"/>
    </location>
</feature>
<dbReference type="Proteomes" id="UP000321934">
    <property type="component" value="Chromosome"/>
</dbReference>
<accession>A0A5B8XFN9</accession>
<feature type="transmembrane region" description="Helical" evidence="1">
    <location>
        <begin position="151"/>
        <end position="172"/>
    </location>
</feature>
<evidence type="ECO:0000313" key="2">
    <source>
        <dbReference type="EMBL" id="QED23101.1"/>
    </source>
</evidence>
<protein>
    <submittedName>
        <fullName evidence="2">Intracellular septation protein A</fullName>
    </submittedName>
</protein>
<feature type="transmembrane region" description="Helical" evidence="1">
    <location>
        <begin position="12"/>
        <end position="42"/>
    </location>
</feature>
<keyword evidence="1" id="KW-1133">Transmembrane helix</keyword>
<sequence>MQTLKFITKDFLPILIFYIVNHFYGTKFALISAIITVILQVIFFRIKKIKISNFFKFSAIITIIFSICDLYLQKTLLFKYESALTNAFTGIYFACSLRNKETIIAKFAKPWMTENLDGYFRKLTIVWSIYFLVKAIIYAIIAHHYALEKLLILRLIFGKISFWILLFISIYGRRILKFISCK</sequence>
<evidence type="ECO:0000313" key="3">
    <source>
        <dbReference type="Proteomes" id="UP000321934"/>
    </source>
</evidence>
<organism evidence="2 3">
    <name type="scientific">Candidatus Deianiraea vastatrix</name>
    <dbReference type="NCBI Taxonomy" id="2163644"/>
    <lineage>
        <taxon>Bacteria</taxon>
        <taxon>Pseudomonadati</taxon>
        <taxon>Pseudomonadota</taxon>
        <taxon>Alphaproteobacteria</taxon>
        <taxon>Rickettsiales</taxon>
        <taxon>Candidatus Deianiraeaceae</taxon>
        <taxon>Candidatus Deianiraea</taxon>
    </lineage>
</organism>
<reference evidence="2 3" key="1">
    <citation type="journal article" date="2019" name="ISME J.">
        <title>Deianiraea, an extracellular bacterium associated with the ciliate Paramecium, suggests an alternative scenario for the evolution of Rickettsiales.</title>
        <authorList>
            <person name="Castelli M."/>
            <person name="Sabaneyeva E."/>
            <person name="Lanzoni O."/>
            <person name="Lebedeva N."/>
            <person name="Floriano A.M."/>
            <person name="Gaiarsa S."/>
            <person name="Benken K."/>
            <person name="Modeo L."/>
            <person name="Bandi C."/>
            <person name="Potekhin A."/>
            <person name="Sassera D."/>
            <person name="Petroni G."/>
        </authorList>
    </citation>
    <scope>NUCLEOTIDE SEQUENCE [LARGE SCALE GENOMIC DNA]</scope>
    <source>
        <strain evidence="2">CyL4-1</strain>
    </source>
</reference>
<gene>
    <name evidence="2" type="ORF">Deia_00294</name>
</gene>
<proteinExistence type="predicted"/>
<keyword evidence="1" id="KW-0472">Membrane</keyword>
<keyword evidence="3" id="KW-1185">Reference proteome</keyword>
<keyword evidence="1" id="KW-0812">Transmembrane</keyword>
<dbReference type="GO" id="GO:0016020">
    <property type="term" value="C:membrane"/>
    <property type="evidence" value="ECO:0007669"/>
    <property type="project" value="InterPro"/>
</dbReference>
<dbReference type="AlphaFoldDB" id="A0A5B8XFN9"/>
<dbReference type="RefSeq" id="WP_146820394.1">
    <property type="nucleotide sequence ID" value="NZ_CP029077.1"/>
</dbReference>
<feature type="transmembrane region" description="Helical" evidence="1">
    <location>
        <begin position="125"/>
        <end position="145"/>
    </location>
</feature>
<dbReference type="Pfam" id="PF04279">
    <property type="entry name" value="IspA"/>
    <property type="match status" value="1"/>
</dbReference>
<evidence type="ECO:0000256" key="1">
    <source>
        <dbReference type="SAM" id="Phobius"/>
    </source>
</evidence>